<dbReference type="InterPro" id="IPR027417">
    <property type="entry name" value="P-loop_NTPase"/>
</dbReference>
<dbReference type="AlphaFoldDB" id="A0A1L3Q2Z5"/>
<keyword evidence="5 10" id="KW-0547">Nucleotide-binding</keyword>
<name>A0A1L3Q2Z5_9EURY</name>
<keyword evidence="3 10" id="KW-0963">Cytoplasm</keyword>
<dbReference type="Proteomes" id="UP000186879">
    <property type="component" value="Chromosome"/>
</dbReference>
<comment type="catalytic activity">
    <reaction evidence="8 10">
        <text>dCMP + ATP = dCDP + ADP</text>
        <dbReference type="Rhea" id="RHEA:25094"/>
        <dbReference type="ChEBI" id="CHEBI:30616"/>
        <dbReference type="ChEBI" id="CHEBI:57566"/>
        <dbReference type="ChEBI" id="CHEBI:58593"/>
        <dbReference type="ChEBI" id="CHEBI:456216"/>
        <dbReference type="EC" id="2.7.4.25"/>
    </reaction>
</comment>
<evidence type="ECO:0000256" key="7">
    <source>
        <dbReference type="ARBA" id="ARBA00022840"/>
    </source>
</evidence>
<dbReference type="NCBIfam" id="TIGR02173">
    <property type="entry name" value="cyt_kin_arch"/>
    <property type="match status" value="1"/>
</dbReference>
<dbReference type="EMBL" id="RJJG01000003">
    <property type="protein sequence ID" value="RNI09685.1"/>
    <property type="molecule type" value="Genomic_DNA"/>
</dbReference>
<dbReference type="Gene3D" id="3.40.50.300">
    <property type="entry name" value="P-loop containing nucleotide triphosphate hydrolases"/>
    <property type="match status" value="1"/>
</dbReference>
<dbReference type="EMBL" id="FNMU01000003">
    <property type="protein sequence ID" value="SDW52735.1"/>
    <property type="molecule type" value="Genomic_DNA"/>
</dbReference>
<proteinExistence type="inferred from homology"/>
<dbReference type="GeneID" id="30583493"/>
<dbReference type="EMBL" id="CP017921">
    <property type="protein sequence ID" value="APH39252.1"/>
    <property type="molecule type" value="Genomic_DNA"/>
</dbReference>
<evidence type="ECO:0000313" key="11">
    <source>
        <dbReference type="EMBL" id="APH39252.1"/>
    </source>
</evidence>
<dbReference type="HAMAP" id="MF_00239">
    <property type="entry name" value="Cytidyl_kinase_type2"/>
    <property type="match status" value="1"/>
</dbReference>
<evidence type="ECO:0000256" key="9">
    <source>
        <dbReference type="ARBA" id="ARBA00048478"/>
    </source>
</evidence>
<dbReference type="EC" id="2.7.4.25" evidence="10"/>
<evidence type="ECO:0000313" key="14">
    <source>
        <dbReference type="Proteomes" id="UP000186879"/>
    </source>
</evidence>
<dbReference type="Proteomes" id="UP000267921">
    <property type="component" value="Unassembled WGS sequence"/>
</dbReference>
<keyword evidence="4 10" id="KW-0808">Transferase</keyword>
<keyword evidence="7 10" id="KW-0067">ATP-binding</keyword>
<dbReference type="Proteomes" id="UP000198669">
    <property type="component" value="Unassembled WGS sequence"/>
</dbReference>
<accession>A0A1L3Q2Z5</accession>
<comment type="subcellular location">
    <subcellularLocation>
        <location evidence="1 10">Cytoplasm</location>
    </subcellularLocation>
</comment>
<sequence>MLLTISGLPGSGTTTVSRMLALHYDIEMISAGDVFRNLAKEHSMSLGEFGKLAESDPAIDRMIDERQQDIALSRDNIILEGRLAGHMAGDEALCIWLKASRKVRVERIVGREGSSFEAKLNETIERESSEALRYREIYDIDINDLSIYDLVIESNRWNQYQICDILKAAIDNLGGFFNE</sequence>
<organism evidence="11 14">
    <name type="scientific">Methanohalophilus halophilus</name>
    <dbReference type="NCBI Taxonomy" id="2177"/>
    <lineage>
        <taxon>Archaea</taxon>
        <taxon>Methanobacteriati</taxon>
        <taxon>Methanobacteriota</taxon>
        <taxon>Stenosarchaea group</taxon>
        <taxon>Methanomicrobia</taxon>
        <taxon>Methanosarcinales</taxon>
        <taxon>Methanosarcinaceae</taxon>
        <taxon>Methanohalophilus</taxon>
    </lineage>
</organism>
<evidence type="ECO:0000313" key="16">
    <source>
        <dbReference type="Proteomes" id="UP000267921"/>
    </source>
</evidence>
<evidence type="ECO:0000256" key="2">
    <source>
        <dbReference type="ARBA" id="ARBA00011005"/>
    </source>
</evidence>
<evidence type="ECO:0000313" key="15">
    <source>
        <dbReference type="Proteomes" id="UP000198669"/>
    </source>
</evidence>
<dbReference type="GO" id="GO:0005737">
    <property type="term" value="C:cytoplasm"/>
    <property type="evidence" value="ECO:0007669"/>
    <property type="project" value="UniProtKB-SubCell"/>
</dbReference>
<feature type="binding site" evidence="10">
    <location>
        <begin position="7"/>
        <end position="15"/>
    </location>
    <ligand>
        <name>ATP</name>
        <dbReference type="ChEBI" id="CHEBI:30616"/>
    </ligand>
</feature>
<dbReference type="GO" id="GO:0036431">
    <property type="term" value="F:dCMP kinase activity"/>
    <property type="evidence" value="ECO:0007669"/>
    <property type="project" value="InterPro"/>
</dbReference>
<evidence type="ECO:0000256" key="5">
    <source>
        <dbReference type="ARBA" id="ARBA00022741"/>
    </source>
</evidence>
<keyword evidence="6 10" id="KW-0418">Kinase</keyword>
<dbReference type="InterPro" id="IPR011994">
    <property type="entry name" value="Cytidylate_kinase_dom"/>
</dbReference>
<dbReference type="STRING" id="2177.BHR79_06960"/>
<evidence type="ECO:0000256" key="3">
    <source>
        <dbReference type="ARBA" id="ARBA00022490"/>
    </source>
</evidence>
<dbReference type="RefSeq" id="WP_072561685.1">
    <property type="nucleotide sequence ID" value="NZ_CP017921.1"/>
</dbReference>
<gene>
    <name evidence="10" type="primary">cmk</name>
    <name evidence="11" type="ORF">BHR79_06960</name>
    <name evidence="12" type="ORF">EFE40_03285</name>
    <name evidence="13" type="ORF">SAMN04515625_1118</name>
</gene>
<dbReference type="OrthoDB" id="31096at2157"/>
<evidence type="ECO:0000256" key="4">
    <source>
        <dbReference type="ARBA" id="ARBA00022679"/>
    </source>
</evidence>
<comment type="similarity">
    <text evidence="2 10">Belongs to the cytidylate kinase family. Type 2 subfamily.</text>
</comment>
<reference evidence="12 16" key="3">
    <citation type="submission" date="2018-10" db="EMBL/GenBank/DDBJ databases">
        <title>Cultivation of a novel Methanohalophilus strain from Kebrit Deep of the Red Sea and a genomic comparison of members of the genus Methanohalophilus.</title>
        <authorList>
            <person name="Guan Y."/>
            <person name="Ngugi D.K."/>
            <person name="Stingl U."/>
        </authorList>
    </citation>
    <scope>NUCLEOTIDE SEQUENCE [LARGE SCALE GENOMIC DNA]</scope>
    <source>
        <strain evidence="12 16">DSM 3094</strain>
    </source>
</reference>
<reference evidence="11 14" key="1">
    <citation type="submission" date="2016-10" db="EMBL/GenBank/DDBJ databases">
        <title>Methanohalophilus halophilus.</title>
        <authorList>
            <person name="L'haridon S."/>
        </authorList>
    </citation>
    <scope>NUCLEOTIDE SEQUENCE [LARGE SCALE GENOMIC DNA]</scope>
    <source>
        <strain evidence="11 14">Z-7982</strain>
    </source>
</reference>
<evidence type="ECO:0000256" key="10">
    <source>
        <dbReference type="HAMAP-Rule" id="MF_00239"/>
    </source>
</evidence>
<protein>
    <recommendedName>
        <fullName evidence="10">Cytidylate kinase</fullName>
        <shortName evidence="10">CK</shortName>
        <ecNumber evidence="10">2.7.4.25</ecNumber>
    </recommendedName>
    <alternativeName>
        <fullName evidence="10">Cytidine monophosphate kinase</fullName>
        <shortName evidence="10">CMP kinase</shortName>
    </alternativeName>
</protein>
<dbReference type="CDD" id="cd02020">
    <property type="entry name" value="CMPK"/>
    <property type="match status" value="1"/>
</dbReference>
<dbReference type="GO" id="GO:0006220">
    <property type="term" value="P:pyrimidine nucleotide metabolic process"/>
    <property type="evidence" value="ECO:0007669"/>
    <property type="project" value="UniProtKB-UniRule"/>
</dbReference>
<dbReference type="InterPro" id="IPR011892">
    <property type="entry name" value="Cyt_kin_arch"/>
</dbReference>
<reference evidence="13 15" key="2">
    <citation type="submission" date="2016-10" db="EMBL/GenBank/DDBJ databases">
        <authorList>
            <person name="de Groot N.N."/>
        </authorList>
    </citation>
    <scope>NUCLEOTIDE SEQUENCE [LARGE SCALE GENOMIC DNA]</scope>
    <source>
        <strain evidence="13 15">Z-7982</strain>
    </source>
</reference>
<keyword evidence="14" id="KW-1185">Reference proteome</keyword>
<comment type="catalytic activity">
    <reaction evidence="9 10">
        <text>CMP + ATP = CDP + ADP</text>
        <dbReference type="Rhea" id="RHEA:11600"/>
        <dbReference type="ChEBI" id="CHEBI:30616"/>
        <dbReference type="ChEBI" id="CHEBI:58069"/>
        <dbReference type="ChEBI" id="CHEBI:60377"/>
        <dbReference type="ChEBI" id="CHEBI:456216"/>
        <dbReference type="EC" id="2.7.4.25"/>
    </reaction>
</comment>
<dbReference type="KEGG" id="mhaz:BHR79_06960"/>
<dbReference type="GO" id="GO:0005524">
    <property type="term" value="F:ATP binding"/>
    <property type="evidence" value="ECO:0007669"/>
    <property type="project" value="UniProtKB-UniRule"/>
</dbReference>
<evidence type="ECO:0000256" key="8">
    <source>
        <dbReference type="ARBA" id="ARBA00047615"/>
    </source>
</evidence>
<evidence type="ECO:0000256" key="1">
    <source>
        <dbReference type="ARBA" id="ARBA00004496"/>
    </source>
</evidence>
<evidence type="ECO:0000256" key="6">
    <source>
        <dbReference type="ARBA" id="ARBA00022777"/>
    </source>
</evidence>
<evidence type="ECO:0000313" key="12">
    <source>
        <dbReference type="EMBL" id="RNI09685.1"/>
    </source>
</evidence>
<evidence type="ECO:0000313" key="13">
    <source>
        <dbReference type="EMBL" id="SDW52735.1"/>
    </source>
</evidence>
<dbReference type="Pfam" id="PF13189">
    <property type="entry name" value="Cytidylate_kin2"/>
    <property type="match status" value="1"/>
</dbReference>
<dbReference type="SUPFAM" id="SSF52540">
    <property type="entry name" value="P-loop containing nucleoside triphosphate hydrolases"/>
    <property type="match status" value="1"/>
</dbReference>